<dbReference type="AlphaFoldDB" id="A0AAV6W1S6"/>
<evidence type="ECO:0000313" key="5">
    <source>
        <dbReference type="Proteomes" id="UP000826271"/>
    </source>
</evidence>
<name>A0AAV6W1S6_9LAMI</name>
<dbReference type="Proteomes" id="UP000826271">
    <property type="component" value="Unassembled WGS sequence"/>
</dbReference>
<dbReference type="InterPro" id="IPR051865">
    <property type="entry name" value="WD-repeat_CDT2_adapter"/>
</dbReference>
<dbReference type="PANTHER" id="PTHR22852">
    <property type="entry name" value="LETHAL 2 DENTICLELESS PROTEIN RETINOIC ACID-REGULATED NUCLEAR MATRIX-ASSOCIATED PROTEIN"/>
    <property type="match status" value="1"/>
</dbReference>
<dbReference type="GO" id="GO:0005634">
    <property type="term" value="C:nucleus"/>
    <property type="evidence" value="ECO:0007669"/>
    <property type="project" value="TreeGrafter"/>
</dbReference>
<evidence type="ECO:0000256" key="2">
    <source>
        <dbReference type="ARBA" id="ARBA00043952"/>
    </source>
</evidence>
<proteinExistence type="predicted"/>
<keyword evidence="5" id="KW-1185">Reference proteome</keyword>
<gene>
    <name evidence="4" type="ORF">BUALT_Bualt19G0076500</name>
</gene>
<comment type="pathway">
    <text evidence="2">Protein modification.</text>
</comment>
<protein>
    <submittedName>
        <fullName evidence="4">Uncharacterized protein</fullName>
    </submittedName>
</protein>
<comment type="caution">
    <text evidence="4">The sequence shown here is derived from an EMBL/GenBank/DDBJ whole genome shotgun (WGS) entry which is preliminary data.</text>
</comment>
<dbReference type="GO" id="GO:0030674">
    <property type="term" value="F:protein-macromolecule adaptor activity"/>
    <property type="evidence" value="ECO:0007669"/>
    <property type="project" value="TreeGrafter"/>
</dbReference>
<dbReference type="EMBL" id="WHWC01000019">
    <property type="protein sequence ID" value="KAG8363958.1"/>
    <property type="molecule type" value="Genomic_DNA"/>
</dbReference>
<evidence type="ECO:0000313" key="4">
    <source>
        <dbReference type="EMBL" id="KAG8363958.1"/>
    </source>
</evidence>
<keyword evidence="3" id="KW-0175">Coiled coil</keyword>
<dbReference type="GO" id="GO:0043161">
    <property type="term" value="P:proteasome-mediated ubiquitin-dependent protein catabolic process"/>
    <property type="evidence" value="ECO:0007669"/>
    <property type="project" value="TreeGrafter"/>
</dbReference>
<dbReference type="PANTHER" id="PTHR22852:SF0">
    <property type="entry name" value="DENTICLELESS PROTEIN HOMOLOG"/>
    <property type="match status" value="1"/>
</dbReference>
<accession>A0AAV6W1S6</accession>
<evidence type="ECO:0000256" key="3">
    <source>
        <dbReference type="SAM" id="Coils"/>
    </source>
</evidence>
<feature type="coiled-coil region" evidence="3">
    <location>
        <begin position="16"/>
        <end position="85"/>
    </location>
</feature>
<keyword evidence="1" id="KW-0833">Ubl conjugation pathway</keyword>
<dbReference type="Gene3D" id="1.20.920.20">
    <property type="match status" value="1"/>
</dbReference>
<reference evidence="4" key="1">
    <citation type="submission" date="2019-10" db="EMBL/GenBank/DDBJ databases">
        <authorList>
            <person name="Zhang R."/>
            <person name="Pan Y."/>
            <person name="Wang J."/>
            <person name="Ma R."/>
            <person name="Yu S."/>
        </authorList>
    </citation>
    <scope>NUCLEOTIDE SEQUENCE</scope>
    <source>
        <strain evidence="4">LA-IB0</strain>
        <tissue evidence="4">Leaf</tissue>
    </source>
</reference>
<sequence>MGHGVEVVRGRQFSSYSVVNAELKEKLSQLETAQDKIVNLTDAYEEQSKTLKEQSKTLEETLMKLDDQKKETEACKEQNKTYSQQIDSLQCQMAKMQEFLQKFLGFHPSAFSGKPPLTAAAEAALYFLAAAERDSLSLVVSSLVFLKLTPAASESGGVCCIYYNIMMHEIELKPETQLYIFPCKLWRSMSAVFLRRYVEEEAFLDPSVIKFWDTRHLKAPVTHACPHSESSTEEKRLHGISSLSQDLNGVFITVSCMDHSSQVTGMQTLLALLIVIFTLVNDHGSKRQIKRKEHESLRKKLFKNAMGENHIRSLLDINVTFGS</sequence>
<organism evidence="4 5">
    <name type="scientific">Buddleja alternifolia</name>
    <dbReference type="NCBI Taxonomy" id="168488"/>
    <lineage>
        <taxon>Eukaryota</taxon>
        <taxon>Viridiplantae</taxon>
        <taxon>Streptophyta</taxon>
        <taxon>Embryophyta</taxon>
        <taxon>Tracheophyta</taxon>
        <taxon>Spermatophyta</taxon>
        <taxon>Magnoliopsida</taxon>
        <taxon>eudicotyledons</taxon>
        <taxon>Gunneridae</taxon>
        <taxon>Pentapetalae</taxon>
        <taxon>asterids</taxon>
        <taxon>lamiids</taxon>
        <taxon>Lamiales</taxon>
        <taxon>Scrophulariaceae</taxon>
        <taxon>Buddlejeae</taxon>
        <taxon>Buddleja</taxon>
    </lineage>
</organism>
<evidence type="ECO:0000256" key="1">
    <source>
        <dbReference type="ARBA" id="ARBA00022786"/>
    </source>
</evidence>